<dbReference type="GO" id="GO:0005840">
    <property type="term" value="C:ribosome"/>
    <property type="evidence" value="ECO:0007669"/>
    <property type="project" value="UniProtKB-KW"/>
</dbReference>
<dbReference type="Proteomes" id="UP000248806">
    <property type="component" value="Unassembled WGS sequence"/>
</dbReference>
<keyword evidence="2" id="KW-0012">Acyltransferase</keyword>
<evidence type="ECO:0000313" key="4">
    <source>
        <dbReference type="EMBL" id="PZW36793.1"/>
    </source>
</evidence>
<evidence type="ECO:0000259" key="3">
    <source>
        <dbReference type="PROSITE" id="PS51186"/>
    </source>
</evidence>
<feature type="domain" description="N-acetyltransferase" evidence="3">
    <location>
        <begin position="155"/>
        <end position="303"/>
    </location>
</feature>
<evidence type="ECO:0000256" key="1">
    <source>
        <dbReference type="ARBA" id="ARBA00022679"/>
    </source>
</evidence>
<evidence type="ECO:0000256" key="2">
    <source>
        <dbReference type="ARBA" id="ARBA00023315"/>
    </source>
</evidence>
<dbReference type="PANTHER" id="PTHR43877">
    <property type="entry name" value="AMINOALKYLPHOSPHONATE N-ACETYLTRANSFERASE-RELATED-RELATED"/>
    <property type="match status" value="1"/>
</dbReference>
<protein>
    <submittedName>
        <fullName evidence="4">Ribosomal protein S18 acetylase RimI-like enzyme</fullName>
    </submittedName>
</protein>
<dbReference type="EMBL" id="QKUF01000001">
    <property type="protein sequence ID" value="PZW36793.1"/>
    <property type="molecule type" value="Genomic_DNA"/>
</dbReference>
<feature type="domain" description="N-acetyltransferase" evidence="3">
    <location>
        <begin position="12"/>
        <end position="152"/>
    </location>
</feature>
<dbReference type="Gene3D" id="3.40.630.30">
    <property type="match status" value="1"/>
</dbReference>
<dbReference type="GO" id="GO:0016747">
    <property type="term" value="F:acyltransferase activity, transferring groups other than amino-acyl groups"/>
    <property type="evidence" value="ECO:0007669"/>
    <property type="project" value="InterPro"/>
</dbReference>
<dbReference type="AlphaFoldDB" id="A0A326UWV8"/>
<name>A0A326UWV8_THEHA</name>
<dbReference type="InterPro" id="IPR000182">
    <property type="entry name" value="GNAT_dom"/>
</dbReference>
<gene>
    <name evidence="4" type="ORF">EI42_00978</name>
</gene>
<dbReference type="Pfam" id="PF00583">
    <property type="entry name" value="Acetyltransf_1"/>
    <property type="match status" value="2"/>
</dbReference>
<keyword evidence="1" id="KW-0808">Transferase</keyword>
<keyword evidence="5" id="KW-1185">Reference proteome</keyword>
<dbReference type="InterPro" id="IPR016181">
    <property type="entry name" value="Acyl_CoA_acyltransferase"/>
</dbReference>
<dbReference type="PROSITE" id="PS51186">
    <property type="entry name" value="GNAT"/>
    <property type="match status" value="2"/>
</dbReference>
<comment type="caution">
    <text evidence="4">The sequence shown here is derived from an EMBL/GenBank/DDBJ whole genome shotgun (WGS) entry which is preliminary data.</text>
</comment>
<keyword evidence="4" id="KW-0689">Ribosomal protein</keyword>
<evidence type="ECO:0000313" key="5">
    <source>
        <dbReference type="Proteomes" id="UP000248806"/>
    </source>
</evidence>
<organism evidence="4 5">
    <name type="scientific">Thermosporothrix hazakensis</name>
    <dbReference type="NCBI Taxonomy" id="644383"/>
    <lineage>
        <taxon>Bacteria</taxon>
        <taxon>Bacillati</taxon>
        <taxon>Chloroflexota</taxon>
        <taxon>Ktedonobacteria</taxon>
        <taxon>Ktedonobacterales</taxon>
        <taxon>Thermosporotrichaceae</taxon>
        <taxon>Thermosporothrix</taxon>
    </lineage>
</organism>
<sequence>MDSMIERIDGPIEKRSLTAEDVVAILKLADACNRYENLHMRLLEKDLRDPELKTHFLLYEDGRLAGYLYAEGVEERELSVMVHPAYRRRGIARALVAQAQAVLRAAGATQLQLICEEGAAGGKAFLTALGASLARAEHEMELATFQERFAFDDRLSFQPAQDDEMEKVISVLADISQKSSAHIRQRVESCWSNPHCSYYLLTFGEGAVSCREAVGVVRLDWDRNEWTCWLYSLIIKPEYRGRGYGRVLLEEAIRSLPHDEQWKVKLEVNTTNIPALQLYQSCGFRITRTYGYYLLPLALSDAR</sequence>
<accession>A0A326UWV8</accession>
<dbReference type="InterPro" id="IPR050832">
    <property type="entry name" value="Bact_Acetyltransf"/>
</dbReference>
<reference evidence="4 5" key="1">
    <citation type="submission" date="2018-06" db="EMBL/GenBank/DDBJ databases">
        <title>Genomic Encyclopedia of Archaeal and Bacterial Type Strains, Phase II (KMG-II): from individual species to whole genera.</title>
        <authorList>
            <person name="Goeker M."/>
        </authorList>
    </citation>
    <scope>NUCLEOTIDE SEQUENCE [LARGE SCALE GENOMIC DNA]</scope>
    <source>
        <strain evidence="4 5">ATCC BAA-1881</strain>
    </source>
</reference>
<dbReference type="CDD" id="cd04301">
    <property type="entry name" value="NAT_SF"/>
    <property type="match status" value="2"/>
</dbReference>
<keyword evidence="4" id="KW-0687">Ribonucleoprotein</keyword>
<dbReference type="RefSeq" id="WP_111319349.1">
    <property type="nucleotide sequence ID" value="NZ_BIFX01000001.1"/>
</dbReference>
<proteinExistence type="predicted"/>
<dbReference type="SUPFAM" id="SSF55729">
    <property type="entry name" value="Acyl-CoA N-acyltransferases (Nat)"/>
    <property type="match status" value="2"/>
</dbReference>
<dbReference type="OrthoDB" id="159497at2"/>